<feature type="domain" description="CHAT" evidence="1">
    <location>
        <begin position="77"/>
        <end position="219"/>
    </location>
</feature>
<organism evidence="2 3">
    <name type="scientific">Pseudanabaena yagii GIHE-NHR1</name>
    <dbReference type="NCBI Taxonomy" id="2722753"/>
    <lineage>
        <taxon>Bacteria</taxon>
        <taxon>Bacillati</taxon>
        <taxon>Cyanobacteriota</taxon>
        <taxon>Cyanophyceae</taxon>
        <taxon>Pseudanabaenales</taxon>
        <taxon>Pseudanabaenaceae</taxon>
        <taxon>Pseudanabaena</taxon>
        <taxon>Pseudanabaena yagii</taxon>
    </lineage>
</organism>
<dbReference type="Proteomes" id="UP000738376">
    <property type="component" value="Unassembled WGS sequence"/>
</dbReference>
<accession>A0ABX1M0M5</accession>
<keyword evidence="3" id="KW-1185">Reference proteome</keyword>
<reference evidence="2 3" key="1">
    <citation type="submission" date="2020-03" db="EMBL/GenBank/DDBJ databases">
        <title>Draft Genome Sequence of 2-Methylisoborneol Producing Pseudanabaena yagii Strain GIHE-NHR1 Isolated from North Han River in South Korea.</title>
        <authorList>
            <person name="Jeong J."/>
        </authorList>
    </citation>
    <scope>NUCLEOTIDE SEQUENCE [LARGE SCALE GENOMIC DNA]</scope>
    <source>
        <strain evidence="2 3">GIHE-NHR1</strain>
    </source>
</reference>
<protein>
    <submittedName>
        <fullName evidence="2">CHAT domain-containing protein</fullName>
    </submittedName>
</protein>
<name>A0ABX1M0M5_9CYAN</name>
<comment type="caution">
    <text evidence="2">The sequence shown here is derived from an EMBL/GenBank/DDBJ whole genome shotgun (WGS) entry which is preliminary data.</text>
</comment>
<evidence type="ECO:0000313" key="3">
    <source>
        <dbReference type="Proteomes" id="UP000738376"/>
    </source>
</evidence>
<evidence type="ECO:0000259" key="1">
    <source>
        <dbReference type="Pfam" id="PF12770"/>
    </source>
</evidence>
<dbReference type="Pfam" id="PF12770">
    <property type="entry name" value="CHAT"/>
    <property type="match status" value="1"/>
</dbReference>
<proteinExistence type="predicted"/>
<dbReference type="InterPro" id="IPR024983">
    <property type="entry name" value="CHAT_dom"/>
</dbReference>
<dbReference type="RefSeq" id="WP_169365996.1">
    <property type="nucleotide sequence ID" value="NZ_JAAVJL010000005.1"/>
</dbReference>
<sequence length="244" mass="27025">MTNSDEQRSKFNINIGQVEGGDFQIGDRYYSHLSETTSSKLEVSQGTGESDSKLSNLQKTILFLASSPIDQAKLRLEEEAREIDIGLRLSKYRDHFTLQQRWAIRSDDLRRALLDFQPQIVHFCGHGSGMAGLVLEDKVGKSQLVPTEALSSLFKLFASRGLECVLLNACFSRVQAEAIAEHIPHVIGMSEAIKDVAAIKFAIGFYDGLGGNMSYEEAYEMGRVAIALEGIPQDLIPVLIRKSD</sequence>
<evidence type="ECO:0000313" key="2">
    <source>
        <dbReference type="EMBL" id="NMF61048.1"/>
    </source>
</evidence>
<dbReference type="EMBL" id="JAAVJL010000005">
    <property type="protein sequence ID" value="NMF61048.1"/>
    <property type="molecule type" value="Genomic_DNA"/>
</dbReference>
<gene>
    <name evidence="2" type="ORF">HC246_24215</name>
</gene>